<proteinExistence type="predicted"/>
<dbReference type="STRING" id="267748.MMOB0120"/>
<evidence type="ECO:0000313" key="2">
    <source>
        <dbReference type="Proteomes" id="UP000009072"/>
    </source>
</evidence>
<evidence type="ECO:0000313" key="1">
    <source>
        <dbReference type="EMBL" id="AAT27498.1"/>
    </source>
</evidence>
<name>Q6KIS7_MYCM1</name>
<dbReference type="EMBL" id="AE017308">
    <property type="protein sequence ID" value="AAT27498.1"/>
    <property type="molecule type" value="Genomic_DNA"/>
</dbReference>
<protein>
    <submittedName>
        <fullName evidence="1">Uncharacterized protein</fullName>
    </submittedName>
</protein>
<dbReference type="HOGENOM" id="CLU_1179174_0_0_14"/>
<keyword evidence="2" id="KW-1185">Reference proteome</keyword>
<dbReference type="AlphaFoldDB" id="Q6KIS7"/>
<dbReference type="KEGG" id="mmo:MMOB0120"/>
<sequence>MIFSPNGKLVNLMKYDLGDFQVQLNQNNILEKIYFKNTLLFNKVNFFGVQKSLIKEILYEKNLELLDLIEINSEWNIFEKASLIYKKNKFLKMVIVKNLDKIKNFLNLELNFYLNKNDLIIELKYKTQQRVFWSIDVSFELINNEKIYFLDKNNDLIKSSFNLKFLNENENTLIDIEYVLKIDNFYLQSSYQNVLKKDNMLIFSPLLLGKKTDILKDNQSLNTNKNFYVFRIKGN</sequence>
<reference evidence="1 2" key="1">
    <citation type="journal article" date="2004" name="Genome Res.">
        <title>The complete genome and proteome of Mycoplasma mobile.</title>
        <authorList>
            <person name="Jaffe J.D."/>
            <person name="Stange-Thomann N."/>
            <person name="Smith C."/>
            <person name="DeCaprio D."/>
            <person name="Fisher S."/>
            <person name="Butler J."/>
            <person name="Calvo S."/>
            <person name="Elkins T."/>
            <person name="FitzGerald M.G."/>
            <person name="Hafez N."/>
            <person name="Kodira C.D."/>
            <person name="Major J."/>
            <person name="Wang S."/>
            <person name="Wilkinson J."/>
            <person name="Nicol R."/>
            <person name="Nusbaum C."/>
            <person name="Birren B."/>
            <person name="Berg H.C."/>
            <person name="Church G.M."/>
        </authorList>
    </citation>
    <scope>NUCLEOTIDE SEQUENCE [LARGE SCALE GENOMIC DNA]</scope>
    <source>
        <strain evidence="2">ATCC 43663 / 163K / NCTC 11711</strain>
    </source>
</reference>
<dbReference type="Proteomes" id="UP000009072">
    <property type="component" value="Chromosome"/>
</dbReference>
<organism evidence="1 2">
    <name type="scientific">Mycoplasma mobile (strain ATCC 43663 / 163K / NCTC 11711)</name>
    <name type="common">Mesomycoplasma mobile</name>
    <dbReference type="NCBI Taxonomy" id="267748"/>
    <lineage>
        <taxon>Bacteria</taxon>
        <taxon>Bacillati</taxon>
        <taxon>Mycoplasmatota</taxon>
        <taxon>Mycoplasmoidales</taxon>
        <taxon>Metamycoplasmataceae</taxon>
        <taxon>Mesomycoplasma</taxon>
    </lineage>
</organism>
<accession>Q6KIS7</accession>
<gene>
    <name evidence="1" type="ordered locus">MMOB0120</name>
</gene>